<dbReference type="InterPro" id="IPR027543">
    <property type="entry name" value="Lon_bac"/>
</dbReference>
<keyword evidence="6 9" id="KW-0720">Serine protease</keyword>
<dbReference type="InterPro" id="IPR020568">
    <property type="entry name" value="Ribosomal_Su5_D2-typ_SF"/>
</dbReference>
<evidence type="ECO:0000256" key="3">
    <source>
        <dbReference type="ARBA" id="ARBA00022670"/>
    </source>
</evidence>
<dbReference type="PROSITE" id="PS01046">
    <property type="entry name" value="LON_SER"/>
    <property type="match status" value="1"/>
</dbReference>
<comment type="induction">
    <text evidence="9">By heat shock.</text>
</comment>
<dbReference type="SUPFAM" id="SSF52540">
    <property type="entry name" value="P-loop containing nucleoside triphosphate hydrolases"/>
    <property type="match status" value="1"/>
</dbReference>
<dbReference type="GO" id="GO:0043565">
    <property type="term" value="F:sequence-specific DNA binding"/>
    <property type="evidence" value="ECO:0007669"/>
    <property type="project" value="UniProtKB-UniRule"/>
</dbReference>
<comment type="subcellular location">
    <subcellularLocation>
        <location evidence="1 9 10">Cytoplasm</location>
    </subcellularLocation>
</comment>
<dbReference type="InterPro" id="IPR046336">
    <property type="entry name" value="Lon_prtase_N_sf"/>
</dbReference>
<dbReference type="SUPFAM" id="SSF54211">
    <property type="entry name" value="Ribosomal protein S5 domain 2-like"/>
    <property type="match status" value="1"/>
</dbReference>
<feature type="active site" evidence="9 11">
    <location>
        <position position="695"/>
    </location>
</feature>
<evidence type="ECO:0000256" key="14">
    <source>
        <dbReference type="RuleBase" id="RU000591"/>
    </source>
</evidence>
<evidence type="ECO:0000313" key="19">
    <source>
        <dbReference type="Proteomes" id="UP001366166"/>
    </source>
</evidence>
<evidence type="ECO:0000259" key="17">
    <source>
        <dbReference type="PROSITE" id="PS51787"/>
    </source>
</evidence>
<dbReference type="Gene3D" id="1.10.8.60">
    <property type="match status" value="1"/>
</dbReference>
<evidence type="ECO:0000256" key="1">
    <source>
        <dbReference type="ARBA" id="ARBA00004496"/>
    </source>
</evidence>
<feature type="compositionally biased region" description="Basic residues" evidence="15">
    <location>
        <begin position="795"/>
        <end position="824"/>
    </location>
</feature>
<dbReference type="PANTHER" id="PTHR10046">
    <property type="entry name" value="ATP DEPENDENT LON PROTEASE FAMILY MEMBER"/>
    <property type="match status" value="1"/>
</dbReference>
<dbReference type="InterPro" id="IPR054594">
    <property type="entry name" value="Lon_lid"/>
</dbReference>
<keyword evidence="2 9" id="KW-0963">Cytoplasm</keyword>
<dbReference type="InterPro" id="IPR003593">
    <property type="entry name" value="AAA+_ATPase"/>
</dbReference>
<dbReference type="InterPro" id="IPR003959">
    <property type="entry name" value="ATPase_AAA_core"/>
</dbReference>
<dbReference type="Gene3D" id="3.30.230.10">
    <property type="match status" value="1"/>
</dbReference>
<dbReference type="Proteomes" id="UP001366166">
    <property type="component" value="Chromosome"/>
</dbReference>
<dbReference type="Pfam" id="PF02190">
    <property type="entry name" value="LON_substr_bdg"/>
    <property type="match status" value="1"/>
</dbReference>
<dbReference type="EC" id="3.4.21.53" evidence="9 10"/>
<dbReference type="EMBL" id="AP028679">
    <property type="protein sequence ID" value="BEQ14017.1"/>
    <property type="molecule type" value="Genomic_DNA"/>
</dbReference>
<gene>
    <name evidence="18" type="primary">lon-3</name>
    <name evidence="9" type="synonym">lon</name>
    <name evidence="18" type="ORF">FAK_10830</name>
</gene>
<evidence type="ECO:0000256" key="11">
    <source>
        <dbReference type="PIRSR" id="PIRSR001174-1"/>
    </source>
</evidence>
<feature type="domain" description="Lon proteolytic" evidence="16">
    <location>
        <begin position="608"/>
        <end position="789"/>
    </location>
</feature>
<dbReference type="GO" id="GO:0016887">
    <property type="term" value="F:ATP hydrolysis activity"/>
    <property type="evidence" value="ECO:0007669"/>
    <property type="project" value="UniProtKB-UniRule"/>
</dbReference>
<dbReference type="Pfam" id="PF00004">
    <property type="entry name" value="AAA"/>
    <property type="match status" value="1"/>
</dbReference>
<dbReference type="GO" id="GO:0004176">
    <property type="term" value="F:ATP-dependent peptidase activity"/>
    <property type="evidence" value="ECO:0007669"/>
    <property type="project" value="UniProtKB-UniRule"/>
</dbReference>
<dbReference type="InterPro" id="IPR003111">
    <property type="entry name" value="Lon_prtase_N"/>
</dbReference>
<dbReference type="Pfam" id="PF05362">
    <property type="entry name" value="Lon_C"/>
    <property type="match status" value="1"/>
</dbReference>
<evidence type="ECO:0000256" key="9">
    <source>
        <dbReference type="HAMAP-Rule" id="MF_01973"/>
    </source>
</evidence>
<dbReference type="SMART" id="SM00382">
    <property type="entry name" value="AAA"/>
    <property type="match status" value="1"/>
</dbReference>
<feature type="region of interest" description="Disordered" evidence="15">
    <location>
        <begin position="794"/>
        <end position="824"/>
    </location>
</feature>
<evidence type="ECO:0000256" key="15">
    <source>
        <dbReference type="SAM" id="MobiDB-lite"/>
    </source>
</evidence>
<feature type="domain" description="Lon N-terminal" evidence="17">
    <location>
        <begin position="24"/>
        <end position="220"/>
    </location>
</feature>
<dbReference type="Gene3D" id="2.30.130.40">
    <property type="entry name" value="LON domain-like"/>
    <property type="match status" value="1"/>
</dbReference>
<name>A0AAU9EBW9_9BACT</name>
<evidence type="ECO:0000256" key="7">
    <source>
        <dbReference type="ARBA" id="ARBA00022840"/>
    </source>
</evidence>
<dbReference type="InterPro" id="IPR015947">
    <property type="entry name" value="PUA-like_sf"/>
</dbReference>
<dbReference type="GO" id="GO:0004252">
    <property type="term" value="F:serine-type endopeptidase activity"/>
    <property type="evidence" value="ECO:0007669"/>
    <property type="project" value="UniProtKB-UniRule"/>
</dbReference>
<dbReference type="AlphaFoldDB" id="A0AAU9EBW9"/>
<dbReference type="CDD" id="cd19500">
    <property type="entry name" value="RecA-like_Lon"/>
    <property type="match status" value="1"/>
</dbReference>
<dbReference type="GO" id="GO:0006515">
    <property type="term" value="P:protein quality control for misfolded or incompletely synthesized proteins"/>
    <property type="evidence" value="ECO:0007669"/>
    <property type="project" value="UniProtKB-UniRule"/>
</dbReference>
<comment type="subunit">
    <text evidence="9 10">Homohexamer. Organized in a ring with a central cavity.</text>
</comment>
<dbReference type="InterPro" id="IPR008268">
    <property type="entry name" value="Peptidase_S16_AS"/>
</dbReference>
<dbReference type="HAMAP" id="MF_01973">
    <property type="entry name" value="lon_bact"/>
    <property type="match status" value="1"/>
</dbReference>
<dbReference type="InterPro" id="IPR027417">
    <property type="entry name" value="P-loop_NTPase"/>
</dbReference>
<dbReference type="Gene3D" id="3.40.50.300">
    <property type="entry name" value="P-loop containing nucleotide triphosphate hydrolases"/>
    <property type="match status" value="1"/>
</dbReference>
<dbReference type="RefSeq" id="WP_338605744.1">
    <property type="nucleotide sequence ID" value="NZ_AP028679.1"/>
</dbReference>
<proteinExistence type="evidence at transcript level"/>
<dbReference type="SMART" id="SM00464">
    <property type="entry name" value="LON"/>
    <property type="match status" value="1"/>
</dbReference>
<keyword evidence="4 9" id="KW-0547">Nucleotide-binding</keyword>
<dbReference type="PROSITE" id="PS51787">
    <property type="entry name" value="LON_N"/>
    <property type="match status" value="1"/>
</dbReference>
<dbReference type="Gene3D" id="1.20.58.1480">
    <property type="match status" value="1"/>
</dbReference>
<keyword evidence="7 9" id="KW-0067">ATP-binding</keyword>
<dbReference type="GO" id="GO:0034605">
    <property type="term" value="P:cellular response to heat"/>
    <property type="evidence" value="ECO:0007669"/>
    <property type="project" value="UniProtKB-UniRule"/>
</dbReference>
<keyword evidence="3 9" id="KW-0645">Protease</keyword>
<dbReference type="PRINTS" id="PR00830">
    <property type="entry name" value="ENDOLAPTASE"/>
</dbReference>
<evidence type="ECO:0000256" key="5">
    <source>
        <dbReference type="ARBA" id="ARBA00022801"/>
    </source>
</evidence>
<sequence length="824" mass="90955">MSQKNDEQDQPLVLEPEEELPTDLPLLPVRDVVVFPYMILPLFVARENSVAAVEAAMAEDQHVFLATQKDQNVEHPDVDDLHEVGTVGVIMRQLKMSDGRLKVLVQGLARARISEWSRETPYFAVSVELLSDEQAEGKAEPASEALMRSVREAAEKILALRGLLTSDVQAILSSVEEVGRLADLVASNMRLDITTAQAILEEADPLKRLEMVHEHLGTELEVSTLQAKIQSEAQEEMSRGQREYYLREQLRAIRRELGDADERQREMAQLREALEKKRLPAEARDESLKQLGRLEQMQPESAEASIIRSYLDWIIDLPWQKGSRDRLDLVEAQRILDEDHFDLKKVKERILEHLAVRKLNPKMKGPILCFIGPPGVGKTSLGRSISRALGRKFVRLSLGGVRDEAEIRGHRRTYIGAMPGRIIQGLKTAGTNNPVFMLDEVDKVGSDYRGDPTSALLEVLDPEQNHAFSDHYLNLPYDLSKVMFITTANVEDTIPEPLWDRMEVIELSGYTEEDKLSIAKGFLVPRQLKESGLGEGRLSFTQGGLLEIIRSHTREAGLRNLEREIGAVCRKVARKVAEGKNGEVKISASNLERYLGVPKYLPEDERGEGEVGVATGLAWTAVGGEVLRVEVSALEGKGNLTITGSLGEVMRESAQAALSYARSRAGELGLKKGFYEDLDLHVHVPSGAIPKDGPSAGITLATAIISALTGVPVKEDVAMTGEVTLTGKVLPIGGLKEKSLAALRSEMALMLVPQKNHKDIKELPQKVKRKIKIVPVGHMDQVLPLVLATWPLAKPSRKKAKPAPSKSKKAAPKKAAPKKGGKTK</sequence>
<dbReference type="GO" id="GO:0005737">
    <property type="term" value="C:cytoplasm"/>
    <property type="evidence" value="ECO:0007669"/>
    <property type="project" value="UniProtKB-SubCell"/>
</dbReference>
<evidence type="ECO:0000313" key="18">
    <source>
        <dbReference type="EMBL" id="BEQ14017.1"/>
    </source>
</evidence>
<dbReference type="InterPro" id="IPR027065">
    <property type="entry name" value="Lon_Prtase"/>
</dbReference>
<comment type="catalytic activity">
    <reaction evidence="9 10 13">
        <text>Hydrolysis of proteins in presence of ATP.</text>
        <dbReference type="EC" id="3.4.21.53"/>
    </reaction>
</comment>
<dbReference type="PROSITE" id="PS51786">
    <property type="entry name" value="LON_PROTEOLYTIC"/>
    <property type="match status" value="1"/>
</dbReference>
<dbReference type="SUPFAM" id="SSF88697">
    <property type="entry name" value="PUA domain-like"/>
    <property type="match status" value="1"/>
</dbReference>
<reference evidence="19" key="1">
    <citation type="journal article" date="2023" name="Arch. Microbiol.">
        <title>Desulfoferula mesophilus gen. nov. sp. nov., a mesophilic sulfate-reducing bacterium isolated from a brackish lake sediment.</title>
        <authorList>
            <person name="Watanabe T."/>
            <person name="Yabe T."/>
            <person name="Tsuji J.M."/>
            <person name="Fukui M."/>
        </authorList>
    </citation>
    <scope>NUCLEOTIDE SEQUENCE [LARGE SCALE GENOMIC DNA]</scope>
    <source>
        <strain evidence="19">12FAK</strain>
    </source>
</reference>
<dbReference type="InterPro" id="IPR004815">
    <property type="entry name" value="Lon_bac/euk-typ"/>
</dbReference>
<evidence type="ECO:0000256" key="6">
    <source>
        <dbReference type="ARBA" id="ARBA00022825"/>
    </source>
</evidence>
<dbReference type="KEGG" id="dmp:FAK_10830"/>
<keyword evidence="5 9" id="KW-0378">Hydrolase</keyword>
<feature type="active site" evidence="9 11">
    <location>
        <position position="738"/>
    </location>
</feature>
<comment type="similarity">
    <text evidence="9 10 13 14">Belongs to the peptidase S16 family.</text>
</comment>
<evidence type="ECO:0000256" key="12">
    <source>
        <dbReference type="PIRSR" id="PIRSR001174-2"/>
    </source>
</evidence>
<dbReference type="PIRSF" id="PIRSF001174">
    <property type="entry name" value="Lon_proteas"/>
    <property type="match status" value="1"/>
</dbReference>
<protein>
    <recommendedName>
        <fullName evidence="9 10">Lon protease</fullName>
        <ecNumber evidence="9 10">3.4.21.53</ecNumber>
    </recommendedName>
    <alternativeName>
        <fullName evidence="9">ATP-dependent protease La</fullName>
    </alternativeName>
</protein>
<comment type="function">
    <text evidence="9">ATP-dependent serine protease that mediates the selective degradation of mutant and abnormal proteins as well as certain short-lived regulatory proteins. Required for cellular homeostasis and for survival from DNA damage and developmental changes induced by stress. Degrades polypeptides processively to yield small peptide fragments that are 5 to 10 amino acids long. Binds to DNA in a double-stranded, site-specific manner.</text>
</comment>
<feature type="binding site" evidence="9 12">
    <location>
        <begin position="372"/>
        <end position="379"/>
    </location>
    <ligand>
        <name>ATP</name>
        <dbReference type="ChEBI" id="CHEBI:30616"/>
    </ligand>
</feature>
<evidence type="ECO:0000256" key="2">
    <source>
        <dbReference type="ARBA" id="ARBA00022490"/>
    </source>
</evidence>
<evidence type="ECO:0000259" key="16">
    <source>
        <dbReference type="PROSITE" id="PS51786"/>
    </source>
</evidence>
<keyword evidence="8 9" id="KW-0346">Stress response</keyword>
<dbReference type="Pfam" id="PF22667">
    <property type="entry name" value="Lon_lid"/>
    <property type="match status" value="1"/>
</dbReference>
<keyword evidence="19" id="KW-1185">Reference proteome</keyword>
<evidence type="ECO:0000256" key="4">
    <source>
        <dbReference type="ARBA" id="ARBA00022741"/>
    </source>
</evidence>
<accession>A0AAU9EBW9</accession>
<evidence type="ECO:0000256" key="10">
    <source>
        <dbReference type="PIRNR" id="PIRNR001174"/>
    </source>
</evidence>
<dbReference type="InterPro" id="IPR008269">
    <property type="entry name" value="Lon_proteolytic"/>
</dbReference>
<evidence type="ECO:0000256" key="8">
    <source>
        <dbReference type="ARBA" id="ARBA00023016"/>
    </source>
</evidence>
<dbReference type="GO" id="GO:0005524">
    <property type="term" value="F:ATP binding"/>
    <property type="evidence" value="ECO:0007669"/>
    <property type="project" value="UniProtKB-UniRule"/>
</dbReference>
<dbReference type="NCBIfam" id="TIGR00763">
    <property type="entry name" value="lon"/>
    <property type="match status" value="1"/>
</dbReference>
<evidence type="ECO:0000256" key="13">
    <source>
        <dbReference type="PROSITE-ProRule" id="PRU01122"/>
    </source>
</evidence>
<dbReference type="InterPro" id="IPR014721">
    <property type="entry name" value="Ribsml_uS5_D2-typ_fold_subgr"/>
</dbReference>
<dbReference type="FunFam" id="3.40.50.300:FF:000382">
    <property type="entry name" value="Lon protease homolog 2, peroxisomal"/>
    <property type="match status" value="1"/>
</dbReference>
<dbReference type="Gene3D" id="1.20.5.5270">
    <property type="match status" value="1"/>
</dbReference>
<organism evidence="18 19">
    <name type="scientific">Desulfoferula mesophila</name>
    <dbReference type="NCBI Taxonomy" id="3058419"/>
    <lineage>
        <taxon>Bacteria</taxon>
        <taxon>Pseudomonadati</taxon>
        <taxon>Thermodesulfobacteriota</taxon>
        <taxon>Desulfarculia</taxon>
        <taxon>Desulfarculales</taxon>
        <taxon>Desulfarculaceae</taxon>
        <taxon>Desulfoferula</taxon>
    </lineage>
</organism>